<protein>
    <recommendedName>
        <fullName evidence="5">Mid2 domain-containing protein</fullName>
    </recommendedName>
</protein>
<feature type="compositionally biased region" description="Low complexity" evidence="1">
    <location>
        <begin position="176"/>
        <end position="207"/>
    </location>
</feature>
<feature type="compositionally biased region" description="Pro residues" evidence="1">
    <location>
        <begin position="300"/>
        <end position="311"/>
    </location>
</feature>
<feature type="transmembrane region" description="Helical" evidence="2">
    <location>
        <begin position="216"/>
        <end position="242"/>
    </location>
</feature>
<keyword evidence="2" id="KW-0472">Membrane</keyword>
<keyword evidence="2" id="KW-1133">Transmembrane helix</keyword>
<keyword evidence="4" id="KW-1185">Reference proteome</keyword>
<evidence type="ECO:0000313" key="4">
    <source>
        <dbReference type="Proteomes" id="UP000308671"/>
    </source>
</evidence>
<accession>A0A4S8QN09</accession>
<dbReference type="AlphaFoldDB" id="A0A4S8QN09"/>
<gene>
    <name evidence="3" type="ORF">BGAL_0629g00030</name>
</gene>
<organism evidence="3 4">
    <name type="scientific">Botrytis galanthina</name>
    <dbReference type="NCBI Taxonomy" id="278940"/>
    <lineage>
        <taxon>Eukaryota</taxon>
        <taxon>Fungi</taxon>
        <taxon>Dikarya</taxon>
        <taxon>Ascomycota</taxon>
        <taxon>Pezizomycotina</taxon>
        <taxon>Leotiomycetes</taxon>
        <taxon>Helotiales</taxon>
        <taxon>Sclerotiniaceae</taxon>
        <taxon>Botrytis</taxon>
    </lineage>
</organism>
<feature type="region of interest" description="Disordered" evidence="1">
    <location>
        <begin position="334"/>
        <end position="375"/>
    </location>
</feature>
<sequence length="375" mass="39253">MSTTPMGSCPLGGNWWICLDQSPTFFGCCASDPCNGIGCPEEDLLAAGMGTAGGPDASSNDGSYWPNAGCPNGGVWYTCSRQTPSFQGCCDDSHEPDSIEKFDPCHENGCPSSRLYAAAFNSVPATFASVISFKSSSFRTSLLSISTILTLSSSTSSSAALSSISASHSISLISTTSSPATNSAADTTSTQTPSSQESATASATVSSNGHSSNSKLPITAIVGSALGGVLVILLVLLIIFCVQRRKKRSPLAGAVEPYYQPPPHDMSVVKVASSPFVYEGSPPDVKASQKDYRPVSEIPSSPPLSPAPPYQSVPQSPDFSNYHEIDSSILHEVESPPLQQRSFFSRPGTAELPDTSEDPFRASLPEILKSGSSRN</sequence>
<feature type="region of interest" description="Disordered" evidence="1">
    <location>
        <begin position="176"/>
        <end position="212"/>
    </location>
</feature>
<comment type="caution">
    <text evidence="3">The sequence shown here is derived from an EMBL/GenBank/DDBJ whole genome shotgun (WGS) entry which is preliminary data.</text>
</comment>
<reference evidence="3 4" key="1">
    <citation type="submission" date="2017-12" db="EMBL/GenBank/DDBJ databases">
        <title>Comparative genomics of Botrytis spp.</title>
        <authorList>
            <person name="Valero-Jimenez C.A."/>
            <person name="Tapia P."/>
            <person name="Veloso J."/>
            <person name="Silva-Moreno E."/>
            <person name="Staats M."/>
            <person name="Valdes J.H."/>
            <person name="Van Kan J.A.L."/>
        </authorList>
    </citation>
    <scope>NUCLEOTIDE SEQUENCE [LARGE SCALE GENOMIC DNA]</scope>
    <source>
        <strain evidence="3 4">MUCL435</strain>
    </source>
</reference>
<feature type="region of interest" description="Disordered" evidence="1">
    <location>
        <begin position="280"/>
        <end position="322"/>
    </location>
</feature>
<evidence type="ECO:0000256" key="1">
    <source>
        <dbReference type="SAM" id="MobiDB-lite"/>
    </source>
</evidence>
<dbReference type="EMBL" id="PQXL01000627">
    <property type="protein sequence ID" value="THV44495.1"/>
    <property type="molecule type" value="Genomic_DNA"/>
</dbReference>
<name>A0A4S8QN09_9HELO</name>
<proteinExistence type="predicted"/>
<dbReference type="Proteomes" id="UP000308671">
    <property type="component" value="Unassembled WGS sequence"/>
</dbReference>
<evidence type="ECO:0008006" key="5">
    <source>
        <dbReference type="Google" id="ProtNLM"/>
    </source>
</evidence>
<evidence type="ECO:0000313" key="3">
    <source>
        <dbReference type="EMBL" id="THV44495.1"/>
    </source>
</evidence>
<evidence type="ECO:0000256" key="2">
    <source>
        <dbReference type="SAM" id="Phobius"/>
    </source>
</evidence>
<keyword evidence="2" id="KW-0812">Transmembrane</keyword>
<dbReference type="OrthoDB" id="3692311at2759"/>